<dbReference type="InterPro" id="IPR001314">
    <property type="entry name" value="Peptidase_S1A"/>
</dbReference>
<dbReference type="InterPro" id="IPR036770">
    <property type="entry name" value="Ankyrin_rpt-contain_sf"/>
</dbReference>
<dbReference type="SUPFAM" id="SSF50494">
    <property type="entry name" value="Trypsin-like serine proteases"/>
    <property type="match status" value="1"/>
</dbReference>
<gene>
    <name evidence="5" type="ORF">PVAND_017449</name>
</gene>
<keyword evidence="1" id="KW-1015">Disulfide bond</keyword>
<sequence length="789" mass="91251">MDYLRNIFRRNRTERSSILPQYIESVSLLQNDEYEKDPYGYLNYANQNDRNHLMISATNGNTEEVKKLLFIGFDPDSQNAKESAIDLAYENQHYDTVLALLEGNSKFPKKFEIENIKHEGLKGFVEMTKKFHEELEKLNPSIEFLQKNKNDHSNMRYFYGIDAKEFNRSAMYINQKMGNFASQKILDELNLSLAVNEHLWLSKESLSSIDESSENILYSKKKEVITPKKYLKYLSDERISFYGLNTNDLYHKEIEDAYSNLDKIEEISPLLEYVASIGNFKMVFNFENVHCEPTRNIYEINKISPECIYIGAKNLLSENVEKQQDVYGIICKELCLYAVKHLFENSGKPYEANDKKAKSEYKKAVQECMKNQFDLPLINSLYGSRKSKKCLKVELITKVPQIFAQFSNNEDELINCKENFKELLNYYKIHVIENFKNSMENEINMMEAFRLNPNHAVMFQKPKFSKKEIFYGFLFLFSLFLPLVFFTIALEYFKTKGAISAICNCGLVKAKNPSGLIQGLDAKDVFPGQIPWHGALIKRLTKEEKKFLNVSKNEFYICGVTLITQLHLLTAAHCVVNENNTENYFVILGRFNISNDLETNWEKRNISKIFIHNDYSSKRMNAKSKGDIAVLRMSNYVEFTTYIQPICFPNSKTFKEDEIVLAFVAGYGKHNEERLHEETPKYTMVTTKKYTDCVKHNDEEYAKIMAFGSFCAQATESAVPCRGDSGGGLYLKNSRSNQQTIIGIVSQSLNPQECNPKDPVVFVSVVEYRDWIIEKLSDSSNNNTLCLLS</sequence>
<dbReference type="AlphaFoldDB" id="A0A9J6BIM0"/>
<evidence type="ECO:0000313" key="5">
    <source>
        <dbReference type="EMBL" id="KAG5669562.1"/>
    </source>
</evidence>
<dbReference type="Gene3D" id="2.40.10.10">
    <property type="entry name" value="Trypsin-like serine proteases"/>
    <property type="match status" value="1"/>
</dbReference>
<dbReference type="CDD" id="cd00190">
    <property type="entry name" value="Tryp_SPc"/>
    <property type="match status" value="1"/>
</dbReference>
<dbReference type="PANTHER" id="PTHR24260:SF136">
    <property type="entry name" value="GH08193P-RELATED"/>
    <property type="match status" value="1"/>
</dbReference>
<dbReference type="Gene3D" id="1.25.40.20">
    <property type="entry name" value="Ankyrin repeat-containing domain"/>
    <property type="match status" value="1"/>
</dbReference>
<accession>A0A9J6BIM0</accession>
<comment type="caution">
    <text evidence="5">The sequence shown here is derived from an EMBL/GenBank/DDBJ whole genome shotgun (WGS) entry which is preliminary data.</text>
</comment>
<evidence type="ECO:0000259" key="4">
    <source>
        <dbReference type="PROSITE" id="PS50240"/>
    </source>
</evidence>
<keyword evidence="3" id="KW-1133">Transmembrane helix</keyword>
<dbReference type="InterPro" id="IPR001254">
    <property type="entry name" value="Trypsin_dom"/>
</dbReference>
<dbReference type="PRINTS" id="PR00722">
    <property type="entry name" value="CHYMOTRYPSIN"/>
</dbReference>
<dbReference type="EMBL" id="JADBJN010000004">
    <property type="protein sequence ID" value="KAG5669562.1"/>
    <property type="molecule type" value="Genomic_DNA"/>
</dbReference>
<dbReference type="GO" id="GO:0004252">
    <property type="term" value="F:serine-type endopeptidase activity"/>
    <property type="evidence" value="ECO:0007669"/>
    <property type="project" value="InterPro"/>
</dbReference>
<evidence type="ECO:0000256" key="1">
    <source>
        <dbReference type="ARBA" id="ARBA00023157"/>
    </source>
</evidence>
<dbReference type="InterPro" id="IPR009003">
    <property type="entry name" value="Peptidase_S1_PA"/>
</dbReference>
<dbReference type="InterPro" id="IPR043504">
    <property type="entry name" value="Peptidase_S1_PA_chymotrypsin"/>
</dbReference>
<dbReference type="SUPFAM" id="SSF48403">
    <property type="entry name" value="Ankyrin repeat"/>
    <property type="match status" value="1"/>
</dbReference>
<keyword evidence="3" id="KW-0472">Membrane</keyword>
<reference evidence="5" key="1">
    <citation type="submission" date="2021-03" db="EMBL/GenBank/DDBJ databases">
        <title>Chromosome level genome of the anhydrobiotic midge Polypedilum vanderplanki.</title>
        <authorList>
            <person name="Yoshida Y."/>
            <person name="Kikawada T."/>
            <person name="Gusev O."/>
        </authorList>
    </citation>
    <scope>NUCLEOTIDE SEQUENCE</scope>
    <source>
        <strain evidence="5">NIAS01</strain>
        <tissue evidence="5">Whole body or cell culture</tissue>
    </source>
</reference>
<proteinExistence type="inferred from homology"/>
<organism evidence="5 6">
    <name type="scientific">Polypedilum vanderplanki</name>
    <name type="common">Sleeping chironomid midge</name>
    <dbReference type="NCBI Taxonomy" id="319348"/>
    <lineage>
        <taxon>Eukaryota</taxon>
        <taxon>Metazoa</taxon>
        <taxon>Ecdysozoa</taxon>
        <taxon>Arthropoda</taxon>
        <taxon>Hexapoda</taxon>
        <taxon>Insecta</taxon>
        <taxon>Pterygota</taxon>
        <taxon>Neoptera</taxon>
        <taxon>Endopterygota</taxon>
        <taxon>Diptera</taxon>
        <taxon>Nematocera</taxon>
        <taxon>Chironomoidea</taxon>
        <taxon>Chironomidae</taxon>
        <taxon>Chironominae</taxon>
        <taxon>Polypedilum</taxon>
        <taxon>Polypedilum</taxon>
    </lineage>
</organism>
<keyword evidence="6" id="KW-1185">Reference proteome</keyword>
<feature type="domain" description="Peptidase S1" evidence="4">
    <location>
        <begin position="516"/>
        <end position="777"/>
    </location>
</feature>
<dbReference type="FunFam" id="2.40.10.10:FF:000068">
    <property type="entry name" value="transmembrane protease serine 2"/>
    <property type="match status" value="1"/>
</dbReference>
<dbReference type="InterPro" id="IPR051333">
    <property type="entry name" value="CLIP_Serine_Protease"/>
</dbReference>
<dbReference type="GO" id="GO:0006508">
    <property type="term" value="P:proteolysis"/>
    <property type="evidence" value="ECO:0007669"/>
    <property type="project" value="InterPro"/>
</dbReference>
<dbReference type="OrthoDB" id="7215686at2759"/>
<dbReference type="Proteomes" id="UP001107558">
    <property type="component" value="Chromosome 4"/>
</dbReference>
<dbReference type="PANTHER" id="PTHR24260">
    <property type="match status" value="1"/>
</dbReference>
<dbReference type="SMART" id="SM00020">
    <property type="entry name" value="Tryp_SPc"/>
    <property type="match status" value="1"/>
</dbReference>
<dbReference type="PROSITE" id="PS00134">
    <property type="entry name" value="TRYPSIN_HIS"/>
    <property type="match status" value="1"/>
</dbReference>
<evidence type="ECO:0000256" key="3">
    <source>
        <dbReference type="SAM" id="Phobius"/>
    </source>
</evidence>
<evidence type="ECO:0000256" key="2">
    <source>
        <dbReference type="ARBA" id="ARBA00024195"/>
    </source>
</evidence>
<comment type="similarity">
    <text evidence="2">Belongs to the peptidase S1 family. CLIP subfamily.</text>
</comment>
<dbReference type="InterPro" id="IPR018114">
    <property type="entry name" value="TRYPSIN_HIS"/>
</dbReference>
<protein>
    <recommendedName>
        <fullName evidence="4">Peptidase S1 domain-containing protein</fullName>
    </recommendedName>
</protein>
<keyword evidence="3" id="KW-0812">Transmembrane</keyword>
<dbReference type="PROSITE" id="PS50240">
    <property type="entry name" value="TRYPSIN_DOM"/>
    <property type="match status" value="1"/>
</dbReference>
<dbReference type="Pfam" id="PF00089">
    <property type="entry name" value="Trypsin"/>
    <property type="match status" value="1"/>
</dbReference>
<name>A0A9J6BIM0_POLVA</name>
<feature type="transmembrane region" description="Helical" evidence="3">
    <location>
        <begin position="469"/>
        <end position="493"/>
    </location>
</feature>
<evidence type="ECO:0000313" key="6">
    <source>
        <dbReference type="Proteomes" id="UP001107558"/>
    </source>
</evidence>